<sequence length="335" mass="35462">MSCSILHPGLLTTIQDGGRRGYQQAGVVVSGPLDALALRVGNLLVGNPTSAAGLEITLLGPKIRFESDHLLAVTGADLSATLNGEPLPLHRAVAVTRGCELAFGPPRAGCRAYLAVSGGLAVPMVLGSQATYLRAGIGGLEGRALRAGDRVPATGPTPAGRRVHQQLLSRQLGRAWAAASWFPDPQLTPAPTASPTVRAVWGPEYGQFTPESQAAFWRAEFTVTPQSDRMGYRLAGPPLRRHTDLEILSSAVTFGTVQVPAAGSPIVLLADHQTTGGYPRLAQVITADFGKLAQVPPGGHLHFQEVSLAEAHYWYLHQEKTLLHLQRGLALLSSR</sequence>
<keyword evidence="3" id="KW-0067">ATP-binding</keyword>
<evidence type="ECO:0000256" key="1">
    <source>
        <dbReference type="ARBA" id="ARBA00022741"/>
    </source>
</evidence>
<dbReference type="InterPro" id="IPR003778">
    <property type="entry name" value="CT_A_B"/>
</dbReference>
<dbReference type="NCBIfam" id="TIGR00724">
    <property type="entry name" value="urea_amlyse_rel"/>
    <property type="match status" value="1"/>
</dbReference>
<evidence type="ECO:0000256" key="3">
    <source>
        <dbReference type="ARBA" id="ARBA00022840"/>
    </source>
</evidence>
<dbReference type="InterPro" id="IPR052708">
    <property type="entry name" value="PxpC"/>
</dbReference>
<feature type="domain" description="Carboxyltransferase" evidence="4">
    <location>
        <begin position="24"/>
        <end position="321"/>
    </location>
</feature>
<protein>
    <submittedName>
        <fullName evidence="5">Antagonist of KipI</fullName>
    </submittedName>
</protein>
<dbReference type="RefSeq" id="WP_089331295.1">
    <property type="nucleotide sequence ID" value="NZ_FZNS01000001.1"/>
</dbReference>
<evidence type="ECO:0000313" key="6">
    <source>
        <dbReference type="Proteomes" id="UP000198310"/>
    </source>
</evidence>
<dbReference type="PANTHER" id="PTHR43309:SF5">
    <property type="entry name" value="5-OXOPROLINASE SUBUNIT C"/>
    <property type="match status" value="1"/>
</dbReference>
<accession>A0A238V3F2</accession>
<keyword evidence="6" id="KW-1185">Reference proteome</keyword>
<keyword evidence="2" id="KW-0378">Hydrolase</keyword>
<dbReference type="Proteomes" id="UP000198310">
    <property type="component" value="Unassembled WGS sequence"/>
</dbReference>
<dbReference type="PANTHER" id="PTHR43309">
    <property type="entry name" value="5-OXOPROLINASE SUBUNIT C"/>
    <property type="match status" value="1"/>
</dbReference>
<dbReference type="GO" id="GO:0005524">
    <property type="term" value="F:ATP binding"/>
    <property type="evidence" value="ECO:0007669"/>
    <property type="project" value="UniProtKB-KW"/>
</dbReference>
<evidence type="ECO:0000259" key="4">
    <source>
        <dbReference type="SMART" id="SM00797"/>
    </source>
</evidence>
<organism evidence="5 6">
    <name type="scientific">Hymenobacter mucosus</name>
    <dbReference type="NCBI Taxonomy" id="1411120"/>
    <lineage>
        <taxon>Bacteria</taxon>
        <taxon>Pseudomonadati</taxon>
        <taxon>Bacteroidota</taxon>
        <taxon>Cytophagia</taxon>
        <taxon>Cytophagales</taxon>
        <taxon>Hymenobacteraceae</taxon>
        <taxon>Hymenobacter</taxon>
    </lineage>
</organism>
<dbReference type="Gene3D" id="2.40.100.10">
    <property type="entry name" value="Cyclophilin-like"/>
    <property type="match status" value="1"/>
</dbReference>
<gene>
    <name evidence="5" type="ORF">SAMN06269173_10185</name>
</gene>
<evidence type="ECO:0000313" key="5">
    <source>
        <dbReference type="EMBL" id="SNR29042.1"/>
    </source>
</evidence>
<name>A0A238V3F2_9BACT</name>
<evidence type="ECO:0000256" key="2">
    <source>
        <dbReference type="ARBA" id="ARBA00022801"/>
    </source>
</evidence>
<proteinExistence type="predicted"/>
<dbReference type="EMBL" id="FZNS01000001">
    <property type="protein sequence ID" value="SNR29042.1"/>
    <property type="molecule type" value="Genomic_DNA"/>
</dbReference>
<dbReference type="SMART" id="SM00797">
    <property type="entry name" value="AHS2"/>
    <property type="match status" value="1"/>
</dbReference>
<keyword evidence="1" id="KW-0547">Nucleotide-binding</keyword>
<dbReference type="SUPFAM" id="SSF50891">
    <property type="entry name" value="Cyclophilin-like"/>
    <property type="match status" value="1"/>
</dbReference>
<dbReference type="Pfam" id="PF02626">
    <property type="entry name" value="CT_A_B"/>
    <property type="match status" value="1"/>
</dbReference>
<dbReference type="AlphaFoldDB" id="A0A238V3F2"/>
<dbReference type="InterPro" id="IPR029000">
    <property type="entry name" value="Cyclophilin-like_dom_sf"/>
</dbReference>
<reference evidence="6" key="1">
    <citation type="submission" date="2017-06" db="EMBL/GenBank/DDBJ databases">
        <authorList>
            <person name="Varghese N."/>
            <person name="Submissions S."/>
        </authorList>
    </citation>
    <scope>NUCLEOTIDE SEQUENCE [LARGE SCALE GENOMIC DNA]</scope>
    <source>
        <strain evidence="6">DSM 28041</strain>
    </source>
</reference>
<dbReference type="GO" id="GO:0016787">
    <property type="term" value="F:hydrolase activity"/>
    <property type="evidence" value="ECO:0007669"/>
    <property type="project" value="UniProtKB-KW"/>
</dbReference>